<keyword evidence="6 11" id="KW-0812">Transmembrane</keyword>
<organism evidence="13 15">
    <name type="scientific">Commensalibacter communis</name>
    <dbReference type="NCBI Taxonomy" id="2972786"/>
    <lineage>
        <taxon>Bacteria</taxon>
        <taxon>Pseudomonadati</taxon>
        <taxon>Pseudomonadota</taxon>
        <taxon>Alphaproteobacteria</taxon>
        <taxon>Acetobacterales</taxon>
        <taxon>Acetobacteraceae</taxon>
    </lineage>
</organism>
<evidence type="ECO:0000256" key="2">
    <source>
        <dbReference type="ARBA" id="ARBA00006555"/>
    </source>
</evidence>
<dbReference type="AlphaFoldDB" id="A0A9W4TND0"/>
<evidence type="ECO:0000256" key="10">
    <source>
        <dbReference type="SAM" id="MobiDB-lite"/>
    </source>
</evidence>
<dbReference type="EMBL" id="CAMXCS010000001">
    <property type="protein sequence ID" value="CAI3931611.1"/>
    <property type="molecule type" value="Genomic_DNA"/>
</dbReference>
<evidence type="ECO:0000256" key="3">
    <source>
        <dbReference type="ARBA" id="ARBA00022448"/>
    </source>
</evidence>
<dbReference type="GO" id="GO:0055085">
    <property type="term" value="P:transmembrane transport"/>
    <property type="evidence" value="ECO:0007669"/>
    <property type="project" value="InterPro"/>
</dbReference>
<evidence type="ECO:0000256" key="8">
    <source>
        <dbReference type="ARBA" id="ARBA00022989"/>
    </source>
</evidence>
<keyword evidence="9 11" id="KW-0472">Membrane</keyword>
<evidence type="ECO:0000256" key="4">
    <source>
        <dbReference type="ARBA" id="ARBA00022475"/>
    </source>
</evidence>
<comment type="caution">
    <text evidence="13">The sequence shown here is derived from an EMBL/GenBank/DDBJ whole genome shotgun (WGS) entry which is preliminary data.</text>
</comment>
<dbReference type="Gene3D" id="3.30.1150.10">
    <property type="match status" value="1"/>
</dbReference>
<dbReference type="InterPro" id="IPR051045">
    <property type="entry name" value="TonB-dependent_transducer"/>
</dbReference>
<gene>
    <name evidence="14" type="ORF">R53529_LOCUS560</name>
    <name evidence="13" type="ORF">R53530_LOCUS541</name>
</gene>
<dbReference type="GO" id="GO:0015031">
    <property type="term" value="P:protein transport"/>
    <property type="evidence" value="ECO:0007669"/>
    <property type="project" value="UniProtKB-KW"/>
</dbReference>
<comment type="similarity">
    <text evidence="2">Belongs to the TonB family.</text>
</comment>
<dbReference type="SUPFAM" id="SSF74653">
    <property type="entry name" value="TolA/TonB C-terminal domain"/>
    <property type="match status" value="1"/>
</dbReference>
<reference evidence="13" key="1">
    <citation type="submission" date="2022-10" db="EMBL/GenBank/DDBJ databases">
        <authorList>
            <person name="Botero Cardona J."/>
        </authorList>
    </citation>
    <scope>NUCLEOTIDE SEQUENCE</scope>
    <source>
        <strain evidence="13">LMG 31819</strain>
        <strain evidence="14">R-53529</strain>
    </source>
</reference>
<feature type="region of interest" description="Disordered" evidence="10">
    <location>
        <begin position="1"/>
        <end position="20"/>
    </location>
</feature>
<dbReference type="PANTHER" id="PTHR33446">
    <property type="entry name" value="PROTEIN TONB-RELATED"/>
    <property type="match status" value="1"/>
</dbReference>
<feature type="compositionally biased region" description="Polar residues" evidence="10">
    <location>
        <begin position="1"/>
        <end position="13"/>
    </location>
</feature>
<keyword evidence="5" id="KW-0997">Cell inner membrane</keyword>
<dbReference type="RefSeq" id="WP_271789003.1">
    <property type="nucleotide sequence ID" value="NZ_CAMXCM010000001.1"/>
</dbReference>
<evidence type="ECO:0000256" key="11">
    <source>
        <dbReference type="SAM" id="Phobius"/>
    </source>
</evidence>
<accession>A0A9W4TND0</accession>
<sequence length="425" mass="46486">MTKSNRPLNQKTLMASPDERFGGSVVPAPTNISIQLNQNLSLRPHYLKKPKDYKSVLAGFPLLRKEPYAASNSFDKLNKQVIQTPTTYINKDTNQTLTVSPIIFNKTSSLLYSSESDQHSMIFYIAGSVIIHGLVLLGIYAATLKFPAQPMGNTNEGQPVDVVFAPTPTGSSGLTGEGMSGEEGETSPPPPPPAALPEVSPPPAPEQSVTAPEPQTEELPPDVGEIPMPIPQQQKQTPKKQPTKNHQYTYRYTPPRQQPRRRQPAPEQSNNPFANMQTLDFSENPSKSRRKAATRRLPQGSRSGMDMSTGPLVKNGRINVPYAAKISIKGVSDDYGDAINTWIRQHLYYPPEAAQNGEDGSASVHVALNRDGYVLSVSLTNSSGSDTLDAAITGMFRGAKLPKIPPDLPDHFELDLTINYILLRH</sequence>
<evidence type="ECO:0000256" key="5">
    <source>
        <dbReference type="ARBA" id="ARBA00022519"/>
    </source>
</evidence>
<evidence type="ECO:0000313" key="16">
    <source>
        <dbReference type="Proteomes" id="UP001154259"/>
    </source>
</evidence>
<dbReference type="GO" id="GO:0005886">
    <property type="term" value="C:plasma membrane"/>
    <property type="evidence" value="ECO:0007669"/>
    <property type="project" value="UniProtKB-SubCell"/>
</dbReference>
<feature type="compositionally biased region" description="Polar residues" evidence="10">
    <location>
        <begin position="266"/>
        <end position="285"/>
    </location>
</feature>
<keyword evidence="7" id="KW-0653">Protein transport</keyword>
<dbReference type="EMBL" id="CAMXCM010000001">
    <property type="protein sequence ID" value="CAI3929333.1"/>
    <property type="molecule type" value="Genomic_DNA"/>
</dbReference>
<evidence type="ECO:0000256" key="7">
    <source>
        <dbReference type="ARBA" id="ARBA00022927"/>
    </source>
</evidence>
<keyword evidence="4" id="KW-1003">Cell membrane</keyword>
<evidence type="ECO:0000256" key="6">
    <source>
        <dbReference type="ARBA" id="ARBA00022692"/>
    </source>
</evidence>
<dbReference type="Pfam" id="PF03544">
    <property type="entry name" value="TonB_C"/>
    <property type="match status" value="1"/>
</dbReference>
<dbReference type="NCBIfam" id="TIGR01352">
    <property type="entry name" value="tonB_Cterm"/>
    <property type="match status" value="1"/>
</dbReference>
<feature type="domain" description="TonB C-terminal" evidence="12">
    <location>
        <begin position="334"/>
        <end position="425"/>
    </location>
</feature>
<feature type="transmembrane region" description="Helical" evidence="11">
    <location>
        <begin position="121"/>
        <end position="142"/>
    </location>
</feature>
<evidence type="ECO:0000256" key="1">
    <source>
        <dbReference type="ARBA" id="ARBA00004383"/>
    </source>
</evidence>
<protein>
    <submittedName>
        <fullName evidence="13 14">Links inner and outer membranes (TonB)</fullName>
    </submittedName>
</protein>
<dbReference type="Proteomes" id="UP001154255">
    <property type="component" value="Unassembled WGS sequence"/>
</dbReference>
<evidence type="ECO:0000259" key="12">
    <source>
        <dbReference type="PROSITE" id="PS52015"/>
    </source>
</evidence>
<evidence type="ECO:0000313" key="15">
    <source>
        <dbReference type="Proteomes" id="UP001154255"/>
    </source>
</evidence>
<evidence type="ECO:0000256" key="9">
    <source>
        <dbReference type="ARBA" id="ARBA00023136"/>
    </source>
</evidence>
<keyword evidence="16" id="KW-1185">Reference proteome</keyword>
<name>A0A9W4TND0_9PROT</name>
<feature type="compositionally biased region" description="Pro residues" evidence="10">
    <location>
        <begin position="187"/>
        <end position="205"/>
    </location>
</feature>
<proteinExistence type="inferred from homology"/>
<dbReference type="InterPro" id="IPR037682">
    <property type="entry name" value="TonB_C"/>
</dbReference>
<keyword evidence="3" id="KW-0813">Transport</keyword>
<dbReference type="Proteomes" id="UP001154259">
    <property type="component" value="Unassembled WGS sequence"/>
</dbReference>
<comment type="subcellular location">
    <subcellularLocation>
        <location evidence="1">Cell inner membrane</location>
        <topology evidence="1">Single-pass membrane protein</topology>
        <orientation evidence="1">Periplasmic side</orientation>
    </subcellularLocation>
</comment>
<dbReference type="InterPro" id="IPR006260">
    <property type="entry name" value="TonB/TolA_C"/>
</dbReference>
<keyword evidence="8 11" id="KW-1133">Transmembrane helix</keyword>
<evidence type="ECO:0000313" key="13">
    <source>
        <dbReference type="EMBL" id="CAI3929333.1"/>
    </source>
</evidence>
<feature type="region of interest" description="Disordered" evidence="10">
    <location>
        <begin position="157"/>
        <end position="312"/>
    </location>
</feature>
<dbReference type="PROSITE" id="PS52015">
    <property type="entry name" value="TONB_CTD"/>
    <property type="match status" value="1"/>
</dbReference>
<evidence type="ECO:0000313" key="14">
    <source>
        <dbReference type="EMBL" id="CAI3931611.1"/>
    </source>
</evidence>